<evidence type="ECO:0000256" key="8">
    <source>
        <dbReference type="ARBA" id="ARBA00023242"/>
    </source>
</evidence>
<feature type="region of interest" description="Disordered" evidence="10">
    <location>
        <begin position="321"/>
        <end position="347"/>
    </location>
</feature>
<comment type="subcellular location">
    <subcellularLocation>
        <location evidence="1">Nucleus speckle</location>
    </subcellularLocation>
</comment>
<dbReference type="PANTHER" id="PTHR47772">
    <property type="entry name" value="ZINC FINGER PROTEIN 200"/>
    <property type="match status" value="1"/>
</dbReference>
<proteinExistence type="predicted"/>
<dbReference type="PROSITE" id="PS50157">
    <property type="entry name" value="ZINC_FINGER_C2H2_2"/>
    <property type="match status" value="3"/>
</dbReference>
<dbReference type="GO" id="GO:0008270">
    <property type="term" value="F:zinc ion binding"/>
    <property type="evidence" value="ECO:0007669"/>
    <property type="project" value="UniProtKB-KW"/>
</dbReference>
<reference evidence="12 13" key="2">
    <citation type="journal article" date="2019" name="G3 (Bethesda)">
        <title>Hybrid Assembly of the Genome of the Entomopathogenic Nematode Steinernema carpocapsae Identifies the X-Chromosome.</title>
        <authorList>
            <person name="Serra L."/>
            <person name="Macchietto M."/>
            <person name="Macias-Munoz A."/>
            <person name="McGill C.J."/>
            <person name="Rodriguez I.M."/>
            <person name="Rodriguez B."/>
            <person name="Murad R."/>
            <person name="Mortazavi A."/>
        </authorList>
    </citation>
    <scope>NUCLEOTIDE SEQUENCE [LARGE SCALE GENOMIC DNA]</scope>
    <source>
        <strain evidence="12 13">ALL</strain>
    </source>
</reference>
<dbReference type="PROSITE" id="PS00028">
    <property type="entry name" value="ZINC_FINGER_C2H2_1"/>
    <property type="match status" value="5"/>
</dbReference>
<evidence type="ECO:0000313" key="12">
    <source>
        <dbReference type="EMBL" id="TKR87741.1"/>
    </source>
</evidence>
<dbReference type="AlphaFoldDB" id="A0A4U5NWT8"/>
<feature type="domain" description="C2H2-type" evidence="11">
    <location>
        <begin position="77"/>
        <end position="104"/>
    </location>
</feature>
<keyword evidence="8" id="KW-0539">Nucleus</keyword>
<keyword evidence="7" id="KW-0804">Transcription</keyword>
<gene>
    <name evidence="12" type="ORF">L596_012093</name>
</gene>
<feature type="compositionally biased region" description="Acidic residues" evidence="10">
    <location>
        <begin position="335"/>
        <end position="347"/>
    </location>
</feature>
<feature type="domain" description="C2H2-type" evidence="11">
    <location>
        <begin position="49"/>
        <end position="76"/>
    </location>
</feature>
<evidence type="ECO:0000256" key="1">
    <source>
        <dbReference type="ARBA" id="ARBA00004324"/>
    </source>
</evidence>
<dbReference type="Proteomes" id="UP000298663">
    <property type="component" value="Unassembled WGS sequence"/>
</dbReference>
<dbReference type="FunFam" id="3.30.160.60:FF:002484">
    <property type="entry name" value="Protein CBR-LSY-2"/>
    <property type="match status" value="1"/>
</dbReference>
<evidence type="ECO:0000256" key="7">
    <source>
        <dbReference type="ARBA" id="ARBA00023163"/>
    </source>
</evidence>
<evidence type="ECO:0000313" key="13">
    <source>
        <dbReference type="Proteomes" id="UP000298663"/>
    </source>
</evidence>
<keyword evidence="13" id="KW-1185">Reference proteome</keyword>
<organism evidence="12 13">
    <name type="scientific">Steinernema carpocapsae</name>
    <name type="common">Entomopathogenic nematode</name>
    <dbReference type="NCBI Taxonomy" id="34508"/>
    <lineage>
        <taxon>Eukaryota</taxon>
        <taxon>Metazoa</taxon>
        <taxon>Ecdysozoa</taxon>
        <taxon>Nematoda</taxon>
        <taxon>Chromadorea</taxon>
        <taxon>Rhabditida</taxon>
        <taxon>Tylenchina</taxon>
        <taxon>Panagrolaimomorpha</taxon>
        <taxon>Strongyloidoidea</taxon>
        <taxon>Steinernematidae</taxon>
        <taxon>Steinernema</taxon>
    </lineage>
</organism>
<dbReference type="EMBL" id="AZBU02000003">
    <property type="protein sequence ID" value="TKR87741.1"/>
    <property type="molecule type" value="Genomic_DNA"/>
</dbReference>
<keyword evidence="4 9" id="KW-0863">Zinc-finger</keyword>
<evidence type="ECO:0000256" key="5">
    <source>
        <dbReference type="ARBA" id="ARBA00022833"/>
    </source>
</evidence>
<name>A0A4U5NWT8_STECR</name>
<dbReference type="STRING" id="34508.A0A4U5NWT8"/>
<dbReference type="GO" id="GO:0016607">
    <property type="term" value="C:nuclear speck"/>
    <property type="evidence" value="ECO:0007669"/>
    <property type="project" value="UniProtKB-SubCell"/>
</dbReference>
<keyword evidence="6" id="KW-0805">Transcription regulation</keyword>
<keyword evidence="2" id="KW-0479">Metal-binding</keyword>
<reference evidence="12 13" key="1">
    <citation type="journal article" date="2015" name="Genome Biol.">
        <title>Comparative genomics of Steinernema reveals deeply conserved gene regulatory networks.</title>
        <authorList>
            <person name="Dillman A.R."/>
            <person name="Macchietto M."/>
            <person name="Porter C.F."/>
            <person name="Rogers A."/>
            <person name="Williams B."/>
            <person name="Antoshechkin I."/>
            <person name="Lee M.M."/>
            <person name="Goodwin Z."/>
            <person name="Lu X."/>
            <person name="Lewis E.E."/>
            <person name="Goodrich-Blair H."/>
            <person name="Stock S.P."/>
            <person name="Adams B.J."/>
            <person name="Sternberg P.W."/>
            <person name="Mortazavi A."/>
        </authorList>
    </citation>
    <scope>NUCLEOTIDE SEQUENCE [LARGE SCALE GENOMIC DNA]</scope>
    <source>
        <strain evidence="12 13">ALL</strain>
    </source>
</reference>
<accession>A0A4U5NWT8</accession>
<feature type="domain" description="C2H2-type" evidence="11">
    <location>
        <begin position="105"/>
        <end position="132"/>
    </location>
</feature>
<dbReference type="InterPro" id="IPR013087">
    <property type="entry name" value="Znf_C2H2_type"/>
</dbReference>
<dbReference type="InterPro" id="IPR050636">
    <property type="entry name" value="C2H2-ZF_domain-containing"/>
</dbReference>
<sequence length="347" mass="40421">MDHFEIDEEDFVNRSPLMPENADEPSLEFGGEPKVFGEPLATEFYSYVHQCNVCHKVFMSYKGLQQHAVIHTNLKPFGCDVCGKSFRFKSNLFEHRSVHLDNPGYVCPFCNKTCRLKGNLKKHLRTHVSTQEALDRAWQPFSSNRKPAAEIPDNAVLFRRSGARVKGCRRRKNGLGDSYETWVEKIKSGQILPRASITDKLDRMKSRMDELVRQNDEEVLFQQGTSVPFEKFDCPLCRSFFMSYSDCSFHIKNSHPNAERERPMFCAICLKSFIDIRSMEQHNSYHQRVRLLMGEFEAKEPPIVVPGMTTDIRAFMKQAEREIQERETQQTRQEIEDEEEGMEEEEE</sequence>
<evidence type="ECO:0000256" key="10">
    <source>
        <dbReference type="SAM" id="MobiDB-lite"/>
    </source>
</evidence>
<evidence type="ECO:0000256" key="2">
    <source>
        <dbReference type="ARBA" id="ARBA00022723"/>
    </source>
</evidence>
<evidence type="ECO:0000256" key="4">
    <source>
        <dbReference type="ARBA" id="ARBA00022771"/>
    </source>
</evidence>
<evidence type="ECO:0000256" key="9">
    <source>
        <dbReference type="PROSITE-ProRule" id="PRU00042"/>
    </source>
</evidence>
<evidence type="ECO:0000259" key="11">
    <source>
        <dbReference type="PROSITE" id="PS50157"/>
    </source>
</evidence>
<dbReference type="Pfam" id="PF00096">
    <property type="entry name" value="zf-C2H2"/>
    <property type="match status" value="2"/>
</dbReference>
<comment type="caution">
    <text evidence="12">The sequence shown here is derived from an EMBL/GenBank/DDBJ whole genome shotgun (WGS) entry which is preliminary data.</text>
</comment>
<dbReference type="Gene3D" id="3.30.160.60">
    <property type="entry name" value="Classic Zinc Finger"/>
    <property type="match status" value="4"/>
</dbReference>
<keyword evidence="3" id="KW-0677">Repeat</keyword>
<protein>
    <recommendedName>
        <fullName evidence="11">C2H2-type domain-containing protein</fullName>
    </recommendedName>
</protein>
<dbReference type="OrthoDB" id="654211at2759"/>
<evidence type="ECO:0000256" key="3">
    <source>
        <dbReference type="ARBA" id="ARBA00022737"/>
    </source>
</evidence>
<dbReference type="PANTHER" id="PTHR47772:SF1">
    <property type="entry name" value="ZINC FINGER PROTEIN 200"/>
    <property type="match status" value="1"/>
</dbReference>
<dbReference type="SUPFAM" id="SSF57667">
    <property type="entry name" value="beta-beta-alpha zinc fingers"/>
    <property type="match status" value="2"/>
</dbReference>
<dbReference type="SMART" id="SM00355">
    <property type="entry name" value="ZnF_C2H2"/>
    <property type="match status" value="5"/>
</dbReference>
<keyword evidence="5" id="KW-0862">Zinc</keyword>
<evidence type="ECO:0000256" key="6">
    <source>
        <dbReference type="ARBA" id="ARBA00023015"/>
    </source>
</evidence>
<dbReference type="InterPro" id="IPR036236">
    <property type="entry name" value="Znf_C2H2_sf"/>
</dbReference>